<dbReference type="AlphaFoldDB" id="A0A0S2DJ64"/>
<protein>
    <submittedName>
        <fullName evidence="2">Uncharacterized protein</fullName>
    </submittedName>
</protein>
<feature type="region of interest" description="Disordered" evidence="1">
    <location>
        <begin position="313"/>
        <end position="338"/>
    </location>
</feature>
<accession>A0A0S2DJ64</accession>
<feature type="compositionally biased region" description="Basic and acidic residues" evidence="1">
    <location>
        <begin position="313"/>
        <end position="336"/>
    </location>
</feature>
<evidence type="ECO:0000313" key="3">
    <source>
        <dbReference type="Proteomes" id="UP000061569"/>
    </source>
</evidence>
<dbReference type="InterPro" id="IPR011989">
    <property type="entry name" value="ARM-like"/>
</dbReference>
<dbReference type="SMART" id="SM00567">
    <property type="entry name" value="EZ_HEAT"/>
    <property type="match status" value="3"/>
</dbReference>
<name>A0A0S2DJ64_LYSEN</name>
<dbReference type="STRING" id="69.GLE_3337"/>
<gene>
    <name evidence="2" type="ORF">GLE_3337</name>
</gene>
<dbReference type="Gene3D" id="1.25.10.10">
    <property type="entry name" value="Leucine-rich Repeat Variant"/>
    <property type="match status" value="1"/>
</dbReference>
<dbReference type="InterPro" id="IPR004155">
    <property type="entry name" value="PBS_lyase_HEAT"/>
</dbReference>
<dbReference type="Pfam" id="PF13646">
    <property type="entry name" value="HEAT_2"/>
    <property type="match status" value="1"/>
</dbReference>
<organism evidence="2 3">
    <name type="scientific">Lysobacter enzymogenes</name>
    <dbReference type="NCBI Taxonomy" id="69"/>
    <lineage>
        <taxon>Bacteria</taxon>
        <taxon>Pseudomonadati</taxon>
        <taxon>Pseudomonadota</taxon>
        <taxon>Gammaproteobacteria</taxon>
        <taxon>Lysobacterales</taxon>
        <taxon>Lysobacteraceae</taxon>
        <taxon>Lysobacter</taxon>
    </lineage>
</organism>
<sequence length="428" mass="46486">MTADAIPIIVHQHAEDAAFYWRQFQDNALSSQFRPIDLDAIGKLADGNLEGLRVNGDVGWERALAELERWGGAAEAFVCTALAFDAMERRDHSRWQRLRAAADGGECERGMHAACAWLDLAPIRASLEAWLDTETGLERAIALSALASHRRDAGAALASQFDHRDARVRAAAALHAGRLRREDARGPLAALLDDPETAVRREAAYALGLLQDPRAPLALEGLVEPTSALPDPLLALWAVITPRDQVRERIADWLTRADTQANAVQAARYSGDPYWLPRLVEAAAAPGLGGLAADVFCHLTGAAPERDALFPRDPVRVPAHDHDHDADDAPEPADRDSNEEELVFGWDLPVLDVDALAVWLHAHGNDLIAQERLILGQPAHADYALALLNDANQAARHHAALVLAATGAGALFDVTLPLRRQRQALTPR</sequence>
<dbReference type="EMBL" id="CP013140">
    <property type="protein sequence ID" value="ALN58683.1"/>
    <property type="molecule type" value="Genomic_DNA"/>
</dbReference>
<dbReference type="Proteomes" id="UP000061569">
    <property type="component" value="Chromosome"/>
</dbReference>
<evidence type="ECO:0000256" key="1">
    <source>
        <dbReference type="SAM" id="MobiDB-lite"/>
    </source>
</evidence>
<evidence type="ECO:0000313" key="2">
    <source>
        <dbReference type="EMBL" id="ALN58683.1"/>
    </source>
</evidence>
<proteinExistence type="predicted"/>
<dbReference type="PATRIC" id="fig|69.6.peg.3287"/>
<dbReference type="OrthoDB" id="8089803at2"/>
<dbReference type="InterPro" id="IPR016024">
    <property type="entry name" value="ARM-type_fold"/>
</dbReference>
<reference evidence="2 3" key="1">
    <citation type="submission" date="2015-11" db="EMBL/GenBank/DDBJ databases">
        <title>Genome sequences of Lysobacter enzymogenes strain C3 and Lysobacter antibioticus ATCC 29479.</title>
        <authorList>
            <person name="Kobayashi D.Y."/>
        </authorList>
    </citation>
    <scope>NUCLEOTIDE SEQUENCE [LARGE SCALE GENOMIC DNA]</scope>
    <source>
        <strain evidence="2 3">C3</strain>
    </source>
</reference>
<dbReference type="KEGG" id="lez:GLE_3337"/>
<dbReference type="SUPFAM" id="SSF48371">
    <property type="entry name" value="ARM repeat"/>
    <property type="match status" value="1"/>
</dbReference>